<feature type="transmembrane region" description="Helical" evidence="8">
    <location>
        <begin position="310"/>
        <end position="340"/>
    </location>
</feature>
<accession>A0A4T3EX04</accession>
<evidence type="ECO:0000256" key="1">
    <source>
        <dbReference type="ARBA" id="ARBA00004651"/>
    </source>
</evidence>
<gene>
    <name evidence="10" type="ORF">E5222_14995</name>
</gene>
<evidence type="ECO:0000256" key="4">
    <source>
        <dbReference type="ARBA" id="ARBA00022679"/>
    </source>
</evidence>
<feature type="transmembrane region" description="Helical" evidence="8">
    <location>
        <begin position="156"/>
        <end position="185"/>
    </location>
</feature>
<evidence type="ECO:0000256" key="3">
    <source>
        <dbReference type="ARBA" id="ARBA00022676"/>
    </source>
</evidence>
<keyword evidence="7 8" id="KW-0472">Membrane</keyword>
<feature type="chain" id="PRO_5020196232" description="Glycosyltransferase RgtA/B/C/D-like domain-containing protein" evidence="9">
    <location>
        <begin position="23"/>
        <end position="492"/>
    </location>
</feature>
<evidence type="ECO:0008006" key="12">
    <source>
        <dbReference type="Google" id="ProtNLM"/>
    </source>
</evidence>
<evidence type="ECO:0000313" key="11">
    <source>
        <dbReference type="Proteomes" id="UP000309389"/>
    </source>
</evidence>
<feature type="signal peptide" evidence="9">
    <location>
        <begin position="1"/>
        <end position="22"/>
    </location>
</feature>
<dbReference type="GO" id="GO:0009103">
    <property type="term" value="P:lipopolysaccharide biosynthetic process"/>
    <property type="evidence" value="ECO:0007669"/>
    <property type="project" value="UniProtKB-ARBA"/>
</dbReference>
<sequence length="492" mass="52485">MQRPALAFIACLLLALATRAHGFGNPALHVDENWYLFVGQRLAAGDMLYVDIWDRKPPGLFAIYWLAGLSPWPVLTYQLMACLAAAGTAFLIFRMARKMADPPAALVSAFLYLALLVQLGGAGGQSPVFYNLLIAAAALLVGFDQGGSAVPTRRHFLAMLLAGCAIIVKPTAGFEAIFLGLWLLWGMRRAGLGLSQLAMRGAMLALAGLAPALAVAGLFAAMGAFEAFWQATVESSFAKEAQIADPMRWRRFALVWVVIALPLALAILGLAIRHGRLRGDHRAFMAGWIVAAMVGVVAVPNFYNHYLLPLFVPLCVAASGFFQRGAMMALVGVAGALLALSGEQVWNFTRTAQARASYGELADAVRSADTSRGMLVYDAPPSLYAEAGSAPLSPLSFPGHLWDRFEAGVSGIDTSAEMRRILAQRPGVVVTGRETSDLSTNLDTRRQLEAYLESCEIVATASIPGWTPVELLDVHANCGDSADSPQPAAPTP</sequence>
<evidence type="ECO:0000256" key="5">
    <source>
        <dbReference type="ARBA" id="ARBA00022692"/>
    </source>
</evidence>
<keyword evidence="11" id="KW-1185">Reference proteome</keyword>
<comment type="subcellular location">
    <subcellularLocation>
        <location evidence="1">Cell membrane</location>
        <topology evidence="1">Multi-pass membrane protein</topology>
    </subcellularLocation>
</comment>
<keyword evidence="3" id="KW-0328">Glycosyltransferase</keyword>
<name>A0A4T3EX04_9SPHN</name>
<feature type="transmembrane region" description="Helical" evidence="8">
    <location>
        <begin position="74"/>
        <end position="93"/>
    </location>
</feature>
<dbReference type="PANTHER" id="PTHR33908">
    <property type="entry name" value="MANNOSYLTRANSFERASE YKCB-RELATED"/>
    <property type="match status" value="1"/>
</dbReference>
<feature type="transmembrane region" description="Helical" evidence="8">
    <location>
        <begin position="284"/>
        <end position="303"/>
    </location>
</feature>
<keyword evidence="2" id="KW-1003">Cell membrane</keyword>
<dbReference type="Proteomes" id="UP000309389">
    <property type="component" value="Unassembled WGS sequence"/>
</dbReference>
<keyword evidence="6 8" id="KW-1133">Transmembrane helix</keyword>
<evidence type="ECO:0000256" key="8">
    <source>
        <dbReference type="SAM" id="Phobius"/>
    </source>
</evidence>
<dbReference type="RefSeq" id="WP_169053628.1">
    <property type="nucleotide sequence ID" value="NZ_SSHH01000004.1"/>
</dbReference>
<dbReference type="AlphaFoldDB" id="A0A4T3EX04"/>
<keyword evidence="4" id="KW-0808">Transferase</keyword>
<organism evidence="10 11">
    <name type="scientific">Alteraurantiacibacter aquimixticola</name>
    <dbReference type="NCBI Taxonomy" id="2489173"/>
    <lineage>
        <taxon>Bacteria</taxon>
        <taxon>Pseudomonadati</taxon>
        <taxon>Pseudomonadota</taxon>
        <taxon>Alphaproteobacteria</taxon>
        <taxon>Sphingomonadales</taxon>
        <taxon>Erythrobacteraceae</taxon>
        <taxon>Alteraurantiacibacter</taxon>
    </lineage>
</organism>
<evidence type="ECO:0000256" key="6">
    <source>
        <dbReference type="ARBA" id="ARBA00022989"/>
    </source>
</evidence>
<reference evidence="10 11" key="1">
    <citation type="submission" date="2019-04" db="EMBL/GenBank/DDBJ databases">
        <title>Altererythrobacter aquimixticola sp. nov., isolated from sediment of junction between the ocean and a freshwater spring.</title>
        <authorList>
            <person name="Yoon J.-H."/>
        </authorList>
    </citation>
    <scope>NUCLEOTIDE SEQUENCE [LARGE SCALE GENOMIC DNA]</scope>
    <source>
        <strain evidence="10 11">SSKS-13</strain>
    </source>
</reference>
<feature type="transmembrane region" description="Helical" evidence="8">
    <location>
        <begin position="105"/>
        <end position="122"/>
    </location>
</feature>
<dbReference type="InterPro" id="IPR050297">
    <property type="entry name" value="LipidA_mod_glycosyltrf_83"/>
</dbReference>
<evidence type="ECO:0000256" key="2">
    <source>
        <dbReference type="ARBA" id="ARBA00022475"/>
    </source>
</evidence>
<evidence type="ECO:0000256" key="7">
    <source>
        <dbReference type="ARBA" id="ARBA00023136"/>
    </source>
</evidence>
<evidence type="ECO:0000256" key="9">
    <source>
        <dbReference type="SAM" id="SignalP"/>
    </source>
</evidence>
<keyword evidence="5 8" id="KW-0812">Transmembrane</keyword>
<dbReference type="EMBL" id="SSHH01000004">
    <property type="protein sequence ID" value="TIX49033.1"/>
    <property type="molecule type" value="Genomic_DNA"/>
</dbReference>
<dbReference type="GO" id="GO:0016763">
    <property type="term" value="F:pentosyltransferase activity"/>
    <property type="evidence" value="ECO:0007669"/>
    <property type="project" value="TreeGrafter"/>
</dbReference>
<dbReference type="GO" id="GO:0005886">
    <property type="term" value="C:plasma membrane"/>
    <property type="evidence" value="ECO:0007669"/>
    <property type="project" value="UniProtKB-SubCell"/>
</dbReference>
<dbReference type="GO" id="GO:0010041">
    <property type="term" value="P:response to iron(III) ion"/>
    <property type="evidence" value="ECO:0007669"/>
    <property type="project" value="TreeGrafter"/>
</dbReference>
<comment type="caution">
    <text evidence="10">The sequence shown here is derived from an EMBL/GenBank/DDBJ whole genome shotgun (WGS) entry which is preliminary data.</text>
</comment>
<protein>
    <recommendedName>
        <fullName evidence="12">Glycosyltransferase RgtA/B/C/D-like domain-containing protein</fullName>
    </recommendedName>
</protein>
<feature type="transmembrane region" description="Helical" evidence="8">
    <location>
        <begin position="252"/>
        <end position="272"/>
    </location>
</feature>
<dbReference type="PANTHER" id="PTHR33908:SF3">
    <property type="entry name" value="UNDECAPRENYL PHOSPHATE-ALPHA-4-AMINO-4-DEOXY-L-ARABINOSE ARABINOSYL TRANSFERASE"/>
    <property type="match status" value="1"/>
</dbReference>
<feature type="transmembrane region" description="Helical" evidence="8">
    <location>
        <begin position="205"/>
        <end position="231"/>
    </location>
</feature>
<feature type="transmembrane region" description="Helical" evidence="8">
    <location>
        <begin position="128"/>
        <end position="144"/>
    </location>
</feature>
<keyword evidence="9" id="KW-0732">Signal</keyword>
<proteinExistence type="predicted"/>
<evidence type="ECO:0000313" key="10">
    <source>
        <dbReference type="EMBL" id="TIX49033.1"/>
    </source>
</evidence>